<evidence type="ECO:0000256" key="1">
    <source>
        <dbReference type="SAM" id="MobiDB-lite"/>
    </source>
</evidence>
<accession>A0A094IW30</accession>
<reference evidence="2 3" key="1">
    <citation type="submission" date="2014-06" db="EMBL/GenBank/DDBJ databases">
        <title>The draft genome sequence of Idiomarina salinarum ISL-52.</title>
        <authorList>
            <person name="Du J."/>
            <person name="Shao Z."/>
        </authorList>
    </citation>
    <scope>NUCLEOTIDE SEQUENCE [LARGE SCALE GENOMIC DNA]</scope>
    <source>
        <strain evidence="2 3">ISL-52</strain>
    </source>
</reference>
<dbReference type="OrthoDB" id="6299497at2"/>
<evidence type="ECO:0000313" key="3">
    <source>
        <dbReference type="Proteomes" id="UP000054363"/>
    </source>
</evidence>
<dbReference type="AlphaFoldDB" id="A0A094IW30"/>
<protein>
    <submittedName>
        <fullName evidence="2">Uncharacterized protein</fullName>
    </submittedName>
</protein>
<comment type="caution">
    <text evidence="2">The sequence shown here is derived from an EMBL/GenBank/DDBJ whole genome shotgun (WGS) entry which is preliminary data.</text>
</comment>
<organism evidence="2 3">
    <name type="scientific">Pseudidiomarina salinarum</name>
    <dbReference type="NCBI Taxonomy" id="435908"/>
    <lineage>
        <taxon>Bacteria</taxon>
        <taxon>Pseudomonadati</taxon>
        <taxon>Pseudomonadota</taxon>
        <taxon>Gammaproteobacteria</taxon>
        <taxon>Alteromonadales</taxon>
        <taxon>Idiomarinaceae</taxon>
        <taxon>Pseudidiomarina</taxon>
    </lineage>
</organism>
<dbReference type="EMBL" id="JPER01000001">
    <property type="protein sequence ID" value="KFZ31880.1"/>
    <property type="molecule type" value="Genomic_DNA"/>
</dbReference>
<gene>
    <name evidence="2" type="ORF">IDSA_04135</name>
</gene>
<feature type="region of interest" description="Disordered" evidence="1">
    <location>
        <begin position="55"/>
        <end position="75"/>
    </location>
</feature>
<sequence>MRFDDPSITELIENTPEKRLALFGEFKFPNGNDFFASNPNKRQIGSLADRASFLTKQSSKSNTKQPPFLTPVYRS</sequence>
<name>A0A094IW30_9GAMM</name>
<evidence type="ECO:0000313" key="2">
    <source>
        <dbReference type="EMBL" id="KFZ31880.1"/>
    </source>
</evidence>
<proteinExistence type="predicted"/>
<dbReference type="Proteomes" id="UP000054363">
    <property type="component" value="Unassembled WGS sequence"/>
</dbReference>
<dbReference type="RefSeq" id="WP_034774410.1">
    <property type="nucleotide sequence ID" value="NZ_JPER01000001.1"/>
</dbReference>
<dbReference type="STRING" id="435908.IDSA_04135"/>
<feature type="compositionally biased region" description="Polar residues" evidence="1">
    <location>
        <begin position="55"/>
        <end position="65"/>
    </location>
</feature>
<keyword evidence="3" id="KW-1185">Reference proteome</keyword>